<dbReference type="Proteomes" id="UP001239909">
    <property type="component" value="Unassembled WGS sequence"/>
</dbReference>
<dbReference type="NCBIfam" id="NF006124">
    <property type="entry name" value="PRK08268.1"/>
    <property type="match status" value="1"/>
</dbReference>
<dbReference type="RefSeq" id="WP_285672294.1">
    <property type="nucleotide sequence ID" value="NZ_BSYI01000020.1"/>
</dbReference>
<dbReference type="InterPro" id="IPR008927">
    <property type="entry name" value="6-PGluconate_DH-like_C_sf"/>
</dbReference>
<name>A0ABQ6LQQ0_9RHOB</name>
<sequence>MVSAGASASDPVAGPVVGIVGAGAMGQGIAQVAAQGGLRVLLQDARAGAAAAGREAVAARLARLVEKGRINAAAESAALARIEAVAGIAELAPAGLVIEAVVEDLEVKRAVFREIEAAVAPDCLIASNTSSIPVRSIARDCAHRGRVAGMHFFNPVPLMRLVELVRTVWTSEETLARLAALGRRMGRTPVVVQDSPGFLVNLGGRAFTTEALRIAQERVATPAEIDAIMRDCWGFRMGPFELLDLTGMDVNYPVTRIVWEGFGHDPRLATTPAHRAMAEAGLLGRKTGEGWYSYAGGRAADPPSPDWQGEAAPARRAALAGEAPALAALCRAAGLAVGADDGACPILAAPFGADATAVAVESGADHRRLVCLDLAGPNAGAPAARITLMTAPGADPAIRGAVAAALVAAGRKVTAITDSPGFVGQRICAMVANLGCAMAETGIATPEDIDTAMTLGLNYPQGPLALAETMGRERCLEVLDRLQAVTGEDRYRASPWLRRRAALGLPVQTPA</sequence>
<dbReference type="InterPro" id="IPR006108">
    <property type="entry name" value="3HC_DH_C"/>
</dbReference>
<keyword evidence="1" id="KW-0560">Oxidoreductase</keyword>
<dbReference type="Gene3D" id="3.40.50.720">
    <property type="entry name" value="NAD(P)-binding Rossmann-like Domain"/>
    <property type="match status" value="1"/>
</dbReference>
<dbReference type="Gene3D" id="1.10.1040.50">
    <property type="match status" value="1"/>
</dbReference>
<feature type="domain" description="3-hydroxyacyl-CoA dehydrogenase C-terminal" evidence="2">
    <location>
        <begin position="421"/>
        <end position="504"/>
    </location>
</feature>
<dbReference type="Pfam" id="PF02737">
    <property type="entry name" value="3HCDH_N"/>
    <property type="match status" value="1"/>
</dbReference>
<proteinExistence type="predicted"/>
<dbReference type="InterPro" id="IPR006176">
    <property type="entry name" value="3-OHacyl-CoA_DH_NAD-bd"/>
</dbReference>
<dbReference type="PANTHER" id="PTHR48075:SF5">
    <property type="entry name" value="3-HYDROXYBUTYRYL-COA DEHYDROGENASE"/>
    <property type="match status" value="1"/>
</dbReference>
<dbReference type="EMBL" id="BSYI01000020">
    <property type="protein sequence ID" value="GMG83498.1"/>
    <property type="molecule type" value="Genomic_DNA"/>
</dbReference>
<evidence type="ECO:0000313" key="5">
    <source>
        <dbReference type="Proteomes" id="UP001239909"/>
    </source>
</evidence>
<dbReference type="SUPFAM" id="SSF51735">
    <property type="entry name" value="NAD(P)-binding Rossmann-fold domains"/>
    <property type="match status" value="1"/>
</dbReference>
<dbReference type="InterPro" id="IPR036291">
    <property type="entry name" value="NAD(P)-bd_dom_sf"/>
</dbReference>
<gene>
    <name evidence="4" type="ORF">LNKW23_27110</name>
</gene>
<organism evidence="4 5">
    <name type="scientific">Paralimibaculum aggregatum</name>
    <dbReference type="NCBI Taxonomy" id="3036245"/>
    <lineage>
        <taxon>Bacteria</taxon>
        <taxon>Pseudomonadati</taxon>
        <taxon>Pseudomonadota</taxon>
        <taxon>Alphaproteobacteria</taxon>
        <taxon>Rhodobacterales</taxon>
        <taxon>Paracoccaceae</taxon>
        <taxon>Paralimibaculum</taxon>
    </lineage>
</organism>
<evidence type="ECO:0000313" key="4">
    <source>
        <dbReference type="EMBL" id="GMG83498.1"/>
    </source>
</evidence>
<dbReference type="InterPro" id="IPR013328">
    <property type="entry name" value="6PGD_dom2"/>
</dbReference>
<dbReference type="Pfam" id="PF00725">
    <property type="entry name" value="3HCDH"/>
    <property type="match status" value="2"/>
</dbReference>
<feature type="domain" description="3-hydroxyacyl-CoA dehydrogenase C-terminal" evidence="2">
    <location>
        <begin position="197"/>
        <end position="294"/>
    </location>
</feature>
<dbReference type="PANTHER" id="PTHR48075">
    <property type="entry name" value="3-HYDROXYACYL-COA DEHYDROGENASE FAMILY PROTEIN"/>
    <property type="match status" value="1"/>
</dbReference>
<evidence type="ECO:0000259" key="3">
    <source>
        <dbReference type="Pfam" id="PF02737"/>
    </source>
</evidence>
<keyword evidence="5" id="KW-1185">Reference proteome</keyword>
<evidence type="ECO:0000256" key="1">
    <source>
        <dbReference type="ARBA" id="ARBA00023002"/>
    </source>
</evidence>
<dbReference type="Gene3D" id="1.10.1040.10">
    <property type="entry name" value="N-(1-d-carboxylethyl)-l-norvaline Dehydrogenase, domain 2"/>
    <property type="match status" value="1"/>
</dbReference>
<comment type="caution">
    <text evidence="4">The sequence shown here is derived from an EMBL/GenBank/DDBJ whole genome shotgun (WGS) entry which is preliminary data.</text>
</comment>
<accession>A0ABQ6LQQ0</accession>
<feature type="domain" description="3-hydroxyacyl-CoA dehydrogenase NAD binding" evidence="3">
    <location>
        <begin position="17"/>
        <end position="194"/>
    </location>
</feature>
<dbReference type="SUPFAM" id="SSF48179">
    <property type="entry name" value="6-phosphogluconate dehydrogenase C-terminal domain-like"/>
    <property type="match status" value="2"/>
</dbReference>
<protein>
    <submittedName>
        <fullName evidence="4">3-hydroxyacyl-CoA dehydrogenase</fullName>
    </submittedName>
</protein>
<reference evidence="4 5" key="1">
    <citation type="submission" date="2023-04" db="EMBL/GenBank/DDBJ databases">
        <title>Marinoamorphus aggregata gen. nov., sp. Nov., isolate from tissue of brittle star Ophioplocus japonicus.</title>
        <authorList>
            <person name="Kawano K."/>
            <person name="Sawayama S."/>
            <person name="Nakagawa S."/>
        </authorList>
    </citation>
    <scope>NUCLEOTIDE SEQUENCE [LARGE SCALE GENOMIC DNA]</scope>
    <source>
        <strain evidence="4 5">NKW23</strain>
    </source>
</reference>
<evidence type="ECO:0000259" key="2">
    <source>
        <dbReference type="Pfam" id="PF00725"/>
    </source>
</evidence>